<dbReference type="PANTHER" id="PTHR11012:SF55">
    <property type="entry name" value="BHLH DOMAIN-CONTAINING PROTEIN"/>
    <property type="match status" value="1"/>
</dbReference>
<evidence type="ECO:0000259" key="2">
    <source>
        <dbReference type="SMART" id="SM00587"/>
    </source>
</evidence>
<protein>
    <recommendedName>
        <fullName evidence="2">CHK kinase-like domain-containing protein</fullName>
    </recommendedName>
</protein>
<name>A0A9P0M9Y6_ACAOB</name>
<dbReference type="Proteomes" id="UP001152888">
    <property type="component" value="Unassembled WGS sequence"/>
</dbReference>
<proteinExistence type="predicted"/>
<sequence length="433" mass="50396">MKEIQIEKIKEILLKYFGQEWAIDNITVKPLLPEGEGVCSNILDVSATLSKLSGSKEIKVLRAVSKCPISKGLFATINSQMYRREVSFYTKIIPSLKEFGHRHCNLEIENFFPKFYGCSDEPDKANADFVLMIEDLGTKGYGSLDKCEGYDYDQIKHVLKNVALLHGTSLAMKVKEPGTFSACIKTFCEMELVPDEFVDELWKFLPDFKQNEENIAKLLLQILEEHRMPQQYIRKMSDYFQKEKFSLAGLKLHTAPGSEPFNTLIHNDLWINNIMHIMKDGNISEMKLIDFQMYRYNHPAKDLMHLLFTSVKYDVLKQHLDDLIDFYYDNLMSALLEMNCDISRFEKRQFLKDITVSIGAIFGHIIYMVVFVIFGKRSNSETIEERLKDIPDEAKQKFCFLVEQVFERGWYKGIREIERILGDKAYYVCNKSD</sequence>
<dbReference type="AlphaFoldDB" id="A0A9P0M9Y6"/>
<comment type="caution">
    <text evidence="3">The sequence shown here is derived from an EMBL/GenBank/DDBJ whole genome shotgun (WGS) entry which is preliminary data.</text>
</comment>
<keyword evidence="1" id="KW-1133">Transmembrane helix</keyword>
<dbReference type="SMART" id="SM00587">
    <property type="entry name" value="CHK"/>
    <property type="match status" value="1"/>
</dbReference>
<dbReference type="InterPro" id="IPR004119">
    <property type="entry name" value="EcKL"/>
</dbReference>
<keyword evidence="4" id="KW-1185">Reference proteome</keyword>
<keyword evidence="1" id="KW-0472">Membrane</keyword>
<dbReference type="Pfam" id="PF02958">
    <property type="entry name" value="EcKL"/>
    <property type="match status" value="1"/>
</dbReference>
<organism evidence="3 4">
    <name type="scientific">Acanthoscelides obtectus</name>
    <name type="common">Bean weevil</name>
    <name type="synonym">Bruchus obtectus</name>
    <dbReference type="NCBI Taxonomy" id="200917"/>
    <lineage>
        <taxon>Eukaryota</taxon>
        <taxon>Metazoa</taxon>
        <taxon>Ecdysozoa</taxon>
        <taxon>Arthropoda</taxon>
        <taxon>Hexapoda</taxon>
        <taxon>Insecta</taxon>
        <taxon>Pterygota</taxon>
        <taxon>Neoptera</taxon>
        <taxon>Endopterygota</taxon>
        <taxon>Coleoptera</taxon>
        <taxon>Polyphaga</taxon>
        <taxon>Cucujiformia</taxon>
        <taxon>Chrysomeloidea</taxon>
        <taxon>Chrysomelidae</taxon>
        <taxon>Bruchinae</taxon>
        <taxon>Bruchini</taxon>
        <taxon>Acanthoscelides</taxon>
    </lineage>
</organism>
<dbReference type="InterPro" id="IPR015897">
    <property type="entry name" value="CHK_kinase-like"/>
</dbReference>
<dbReference type="PANTHER" id="PTHR11012">
    <property type="entry name" value="PROTEIN KINASE-LIKE DOMAIN-CONTAINING"/>
    <property type="match status" value="1"/>
</dbReference>
<evidence type="ECO:0000313" key="3">
    <source>
        <dbReference type="EMBL" id="CAH2009225.1"/>
    </source>
</evidence>
<keyword evidence="1" id="KW-0812">Transmembrane</keyword>
<dbReference type="SUPFAM" id="SSF56112">
    <property type="entry name" value="Protein kinase-like (PK-like)"/>
    <property type="match status" value="1"/>
</dbReference>
<gene>
    <name evidence="3" type="ORF">ACAOBT_LOCUS30693</name>
</gene>
<dbReference type="InterPro" id="IPR011009">
    <property type="entry name" value="Kinase-like_dom_sf"/>
</dbReference>
<dbReference type="EMBL" id="CAKOFQ010007865">
    <property type="protein sequence ID" value="CAH2009225.1"/>
    <property type="molecule type" value="Genomic_DNA"/>
</dbReference>
<feature type="domain" description="CHK kinase-like" evidence="2">
    <location>
        <begin position="131"/>
        <end position="337"/>
    </location>
</feature>
<evidence type="ECO:0000313" key="4">
    <source>
        <dbReference type="Proteomes" id="UP001152888"/>
    </source>
</evidence>
<feature type="transmembrane region" description="Helical" evidence="1">
    <location>
        <begin position="354"/>
        <end position="374"/>
    </location>
</feature>
<dbReference type="Gene3D" id="3.90.1200.10">
    <property type="match status" value="1"/>
</dbReference>
<dbReference type="OrthoDB" id="6334212at2759"/>
<accession>A0A9P0M9Y6</accession>
<reference evidence="3" key="1">
    <citation type="submission" date="2022-03" db="EMBL/GenBank/DDBJ databases">
        <authorList>
            <person name="Sayadi A."/>
        </authorList>
    </citation>
    <scope>NUCLEOTIDE SEQUENCE</scope>
</reference>
<evidence type="ECO:0000256" key="1">
    <source>
        <dbReference type="SAM" id="Phobius"/>
    </source>
</evidence>